<name>A0A2T6BJD0_9RHOB</name>
<dbReference type="GO" id="GO:0016301">
    <property type="term" value="F:kinase activity"/>
    <property type="evidence" value="ECO:0007669"/>
    <property type="project" value="UniProtKB-KW"/>
</dbReference>
<accession>A0A2T6BJD0</accession>
<dbReference type="Gene3D" id="3.40.50.300">
    <property type="entry name" value="P-loop containing nucleotide triphosphate hydrolases"/>
    <property type="match status" value="1"/>
</dbReference>
<gene>
    <name evidence="1" type="ORF">C8N43_0815</name>
</gene>
<dbReference type="AlphaFoldDB" id="A0A2T6BJD0"/>
<organism evidence="1 2">
    <name type="scientific">Litoreibacter ponti</name>
    <dbReference type="NCBI Taxonomy" id="1510457"/>
    <lineage>
        <taxon>Bacteria</taxon>
        <taxon>Pseudomonadati</taxon>
        <taxon>Pseudomonadota</taxon>
        <taxon>Alphaproteobacteria</taxon>
        <taxon>Rhodobacterales</taxon>
        <taxon>Roseobacteraceae</taxon>
        <taxon>Litoreibacter</taxon>
    </lineage>
</organism>
<keyword evidence="2" id="KW-1185">Reference proteome</keyword>
<proteinExistence type="predicted"/>
<dbReference type="EMBL" id="QBKS01000001">
    <property type="protein sequence ID" value="PTX56164.1"/>
    <property type="molecule type" value="Genomic_DNA"/>
</dbReference>
<keyword evidence="1" id="KW-0418">Kinase</keyword>
<dbReference type="SUPFAM" id="SSF52540">
    <property type="entry name" value="P-loop containing nucleoside triphosphate hydrolases"/>
    <property type="match status" value="1"/>
</dbReference>
<reference evidence="1 2" key="1">
    <citation type="submission" date="2018-04" db="EMBL/GenBank/DDBJ databases">
        <title>Genomic Encyclopedia of Archaeal and Bacterial Type Strains, Phase II (KMG-II): from individual species to whole genera.</title>
        <authorList>
            <person name="Goeker M."/>
        </authorList>
    </citation>
    <scope>NUCLEOTIDE SEQUENCE [LARGE SCALE GENOMIC DNA]</scope>
    <source>
        <strain evidence="1 2">DSM 100977</strain>
    </source>
</reference>
<evidence type="ECO:0000313" key="1">
    <source>
        <dbReference type="EMBL" id="PTX56164.1"/>
    </source>
</evidence>
<dbReference type="Proteomes" id="UP000243978">
    <property type="component" value="Unassembled WGS sequence"/>
</dbReference>
<protein>
    <submittedName>
        <fullName evidence="1">Pantothenate kinase</fullName>
    </submittedName>
</protein>
<dbReference type="Pfam" id="PF13238">
    <property type="entry name" value="AAA_18"/>
    <property type="match status" value="1"/>
</dbReference>
<dbReference type="InterPro" id="IPR027417">
    <property type="entry name" value="P-loop_NTPase"/>
</dbReference>
<dbReference type="OrthoDB" id="1550976at2"/>
<dbReference type="RefSeq" id="WP_107844386.1">
    <property type="nucleotide sequence ID" value="NZ_QBKS01000001.1"/>
</dbReference>
<evidence type="ECO:0000313" key="2">
    <source>
        <dbReference type="Proteomes" id="UP000243978"/>
    </source>
</evidence>
<comment type="caution">
    <text evidence="1">The sequence shown here is derived from an EMBL/GenBank/DDBJ whole genome shotgun (WGS) entry which is preliminary data.</text>
</comment>
<sequence>MDLASVTARIAAAPFKARRRLVALVGPPASGKSTLSEQLPQVVPASQVVPMDGFHLDNSLLAERGLSTRKGAPETFDIAGLTHLVRRLADEEEVIFPLFDRARDAAIAGAGIVGPEVDTVIVEGNYLLLDRPGWRKLAAMWDISILLTAPEDVLRDRLLQRWRDFGYAEGDAVTKTETNDLPNARTVLRESLPADITISSER</sequence>
<keyword evidence="1" id="KW-0808">Transferase</keyword>
<dbReference type="PANTHER" id="PTHR10285">
    <property type="entry name" value="URIDINE KINASE"/>
    <property type="match status" value="1"/>
</dbReference>